<dbReference type="AlphaFoldDB" id="A0A3M9XV78"/>
<keyword evidence="4" id="KW-1185">Reference proteome</keyword>
<keyword evidence="2" id="KW-0812">Transmembrane</keyword>
<dbReference type="Proteomes" id="UP000268623">
    <property type="component" value="Unassembled WGS sequence"/>
</dbReference>
<proteinExistence type="predicted"/>
<gene>
    <name evidence="3" type="ORF">D1O30_18820</name>
</gene>
<accession>A0A3M9XV78</accession>
<name>A0A3M9XV78_9HYPH</name>
<sequence length="291" mass="30407">MAVSLRDRRPPPKADTIETRARYAWHDIEGDWRAASPRPAGSRRQSYATASDRNFERVERFFYIGAAALVVVGTAIVVGTAFWGELPQNGDPADSMTPQKIAPPAPRGAPSQARSGAPAANLASQEQPPSIIAGPVAPTATPERVASAQDGAESAPGAQPSNPLASSIANLELEPEFLSDGIAGKRRAARRGGQDDSSATANVAAEQEPPASEARTGKCYVRISGRVLNSGVCQISRKGGAVVFQYSGQTLTLSPARGKTWSAALGGKTLGNVYKSGSCWGSKSTYVCDRG</sequence>
<keyword evidence="2" id="KW-1133">Transmembrane helix</keyword>
<protein>
    <submittedName>
        <fullName evidence="3">Uncharacterized protein</fullName>
    </submittedName>
</protein>
<evidence type="ECO:0000256" key="2">
    <source>
        <dbReference type="SAM" id="Phobius"/>
    </source>
</evidence>
<dbReference type="EMBL" id="QWDD01000001">
    <property type="protein sequence ID" value="RNJ51904.1"/>
    <property type="molecule type" value="Genomic_DNA"/>
</dbReference>
<keyword evidence="2" id="KW-0472">Membrane</keyword>
<evidence type="ECO:0000256" key="1">
    <source>
        <dbReference type="SAM" id="MobiDB-lite"/>
    </source>
</evidence>
<evidence type="ECO:0000313" key="3">
    <source>
        <dbReference type="EMBL" id="RNJ51904.1"/>
    </source>
</evidence>
<evidence type="ECO:0000313" key="4">
    <source>
        <dbReference type="Proteomes" id="UP000268623"/>
    </source>
</evidence>
<dbReference type="RefSeq" id="WP_123177742.1">
    <property type="nucleotide sequence ID" value="NZ_QWDD01000001.1"/>
</dbReference>
<feature type="transmembrane region" description="Helical" evidence="2">
    <location>
        <begin position="61"/>
        <end position="83"/>
    </location>
</feature>
<organism evidence="3 4">
    <name type="scientific">Methylocystis hirsuta</name>
    <dbReference type="NCBI Taxonomy" id="369798"/>
    <lineage>
        <taxon>Bacteria</taxon>
        <taxon>Pseudomonadati</taxon>
        <taxon>Pseudomonadota</taxon>
        <taxon>Alphaproteobacteria</taxon>
        <taxon>Hyphomicrobiales</taxon>
        <taxon>Methylocystaceae</taxon>
        <taxon>Methylocystis</taxon>
    </lineage>
</organism>
<dbReference type="OrthoDB" id="8456666at2"/>
<comment type="caution">
    <text evidence="3">The sequence shown here is derived from an EMBL/GenBank/DDBJ whole genome shotgun (WGS) entry which is preliminary data.</text>
</comment>
<feature type="region of interest" description="Disordered" evidence="1">
    <location>
        <begin position="89"/>
        <end position="164"/>
    </location>
</feature>
<feature type="region of interest" description="Disordered" evidence="1">
    <location>
        <begin position="185"/>
        <end position="215"/>
    </location>
</feature>
<reference evidence="3 4" key="1">
    <citation type="submission" date="2018-08" db="EMBL/GenBank/DDBJ databases">
        <title>Genome sequence of Methylocystis hirsuta CSC1, a methanotroph able to accumulate PHAs.</title>
        <authorList>
            <person name="Bordel S."/>
            <person name="Rodriguez E."/>
            <person name="Gancedo J."/>
            <person name="Munoz R."/>
        </authorList>
    </citation>
    <scope>NUCLEOTIDE SEQUENCE [LARGE SCALE GENOMIC DNA]</scope>
    <source>
        <strain evidence="3 4">CSC1</strain>
    </source>
</reference>